<dbReference type="InterPro" id="IPR036390">
    <property type="entry name" value="WH_DNA-bd_sf"/>
</dbReference>
<accession>A0A385DB84</accession>
<keyword evidence="2" id="KW-0805">Transcription regulation</keyword>
<dbReference type="Pfam" id="PF03466">
    <property type="entry name" value="LysR_substrate"/>
    <property type="match status" value="1"/>
</dbReference>
<comment type="similarity">
    <text evidence="1">Belongs to the LysR transcriptional regulatory family.</text>
</comment>
<evidence type="ECO:0000256" key="4">
    <source>
        <dbReference type="ARBA" id="ARBA00023163"/>
    </source>
</evidence>
<dbReference type="EMBL" id="CP031742">
    <property type="protein sequence ID" value="AXQ55111.1"/>
    <property type="molecule type" value="Genomic_DNA"/>
</dbReference>
<dbReference type="GO" id="GO:0032993">
    <property type="term" value="C:protein-DNA complex"/>
    <property type="evidence" value="ECO:0007669"/>
    <property type="project" value="TreeGrafter"/>
</dbReference>
<evidence type="ECO:0000313" key="6">
    <source>
        <dbReference type="EMBL" id="AXQ55111.1"/>
    </source>
</evidence>
<evidence type="ECO:0000313" key="7">
    <source>
        <dbReference type="Proteomes" id="UP000259636"/>
    </source>
</evidence>
<sequence>MLERLELEAFLALAEELHFGRTAERLHVTTGRVSQLLKKLEGRVGAPLFVRSSRTVELTEIGGQLREDLQSGYEQIARGMERAAEAASGARNSLRAGFIGALAGQVIHRAARKCAEDGKGFAVLMREVQVSESLASLREGRVDVLAMSLPVTAPDIVVGPVLFSEPRMLGVPAGHRLAGRATVSLEDLAGITLLRPASSGPDEWPTDRHPRRTPEGAAIVGGPRVQTFQEALQLAGAGAGALIVGAQAQQFYSRPDLVYVPFRDAPPIEWAVTWLRAKDAPRKREFARIAQEVGQAHVRG</sequence>
<dbReference type="GO" id="GO:0003677">
    <property type="term" value="F:DNA binding"/>
    <property type="evidence" value="ECO:0007669"/>
    <property type="project" value="UniProtKB-KW"/>
</dbReference>
<keyword evidence="3" id="KW-0238">DNA-binding</keyword>
<dbReference type="PROSITE" id="PS50931">
    <property type="entry name" value="HTH_LYSR"/>
    <property type="match status" value="1"/>
</dbReference>
<evidence type="ECO:0000256" key="2">
    <source>
        <dbReference type="ARBA" id="ARBA00023015"/>
    </source>
</evidence>
<evidence type="ECO:0000256" key="3">
    <source>
        <dbReference type="ARBA" id="ARBA00023125"/>
    </source>
</evidence>
<evidence type="ECO:0000259" key="5">
    <source>
        <dbReference type="PROSITE" id="PS50931"/>
    </source>
</evidence>
<dbReference type="PANTHER" id="PTHR30346">
    <property type="entry name" value="TRANSCRIPTIONAL DUAL REGULATOR HCAR-RELATED"/>
    <property type="match status" value="1"/>
</dbReference>
<dbReference type="GeneID" id="300114753"/>
<dbReference type="SUPFAM" id="SSF53850">
    <property type="entry name" value="Periplasmic binding protein-like II"/>
    <property type="match status" value="1"/>
</dbReference>
<organism evidence="6 7">
    <name type="scientific">Streptomyces koyangensis</name>
    <dbReference type="NCBI Taxonomy" id="188770"/>
    <lineage>
        <taxon>Bacteria</taxon>
        <taxon>Bacillati</taxon>
        <taxon>Actinomycetota</taxon>
        <taxon>Actinomycetes</taxon>
        <taxon>Kitasatosporales</taxon>
        <taxon>Streptomycetaceae</taxon>
        <taxon>Streptomyces</taxon>
        <taxon>Streptomyces aurantiacus group</taxon>
    </lineage>
</organism>
<name>A0A385DB84_9ACTN</name>
<gene>
    <name evidence="6" type="ORF">D0C37_11170</name>
</gene>
<dbReference type="GO" id="GO:0003700">
    <property type="term" value="F:DNA-binding transcription factor activity"/>
    <property type="evidence" value="ECO:0007669"/>
    <property type="project" value="InterPro"/>
</dbReference>
<dbReference type="Gene3D" id="3.40.190.10">
    <property type="entry name" value="Periplasmic binding protein-like II"/>
    <property type="match status" value="2"/>
</dbReference>
<dbReference type="InterPro" id="IPR000847">
    <property type="entry name" value="LysR_HTH_N"/>
</dbReference>
<dbReference type="SUPFAM" id="SSF46785">
    <property type="entry name" value="Winged helix' DNA-binding domain"/>
    <property type="match status" value="1"/>
</dbReference>
<dbReference type="Proteomes" id="UP000259636">
    <property type="component" value="Chromosome"/>
</dbReference>
<proteinExistence type="inferred from homology"/>
<dbReference type="AlphaFoldDB" id="A0A385DB84"/>
<dbReference type="Pfam" id="PF00126">
    <property type="entry name" value="HTH_1"/>
    <property type="match status" value="1"/>
</dbReference>
<evidence type="ECO:0000256" key="1">
    <source>
        <dbReference type="ARBA" id="ARBA00009437"/>
    </source>
</evidence>
<dbReference type="PANTHER" id="PTHR30346:SF0">
    <property type="entry name" value="HCA OPERON TRANSCRIPTIONAL ACTIVATOR HCAR"/>
    <property type="match status" value="1"/>
</dbReference>
<keyword evidence="4" id="KW-0804">Transcription</keyword>
<protein>
    <submittedName>
        <fullName evidence="6">LysR family transcriptional regulator</fullName>
    </submittedName>
</protein>
<dbReference type="InterPro" id="IPR005119">
    <property type="entry name" value="LysR_subst-bd"/>
</dbReference>
<feature type="domain" description="HTH lysR-type" evidence="5">
    <location>
        <begin position="1"/>
        <end position="59"/>
    </location>
</feature>
<dbReference type="InterPro" id="IPR036388">
    <property type="entry name" value="WH-like_DNA-bd_sf"/>
</dbReference>
<dbReference type="Gene3D" id="1.10.10.10">
    <property type="entry name" value="Winged helix-like DNA-binding domain superfamily/Winged helix DNA-binding domain"/>
    <property type="match status" value="1"/>
</dbReference>
<dbReference type="KEGG" id="sky:D0C37_11170"/>
<dbReference type="RefSeq" id="WP_117349235.1">
    <property type="nucleotide sequence ID" value="NZ_CP031742.1"/>
</dbReference>
<reference evidence="6 7" key="1">
    <citation type="submission" date="2018-08" db="EMBL/GenBank/DDBJ databases">
        <authorList>
            <person name="Ferrada E.E."/>
            <person name="Latorre B.A."/>
        </authorList>
    </citation>
    <scope>NUCLEOTIDE SEQUENCE [LARGE SCALE GENOMIC DNA]</scope>
    <source>
        <strain evidence="6 7">VK-A60T</strain>
    </source>
</reference>